<feature type="domain" description="Integrase catalytic" evidence="9">
    <location>
        <begin position="217"/>
        <end position="394"/>
    </location>
</feature>
<evidence type="ECO:0000256" key="4">
    <source>
        <dbReference type="ARBA" id="ARBA00022750"/>
    </source>
</evidence>
<dbReference type="PROSITE" id="PS50994">
    <property type="entry name" value="INTEGRASE"/>
    <property type="match status" value="1"/>
</dbReference>
<evidence type="ECO:0000259" key="9">
    <source>
        <dbReference type="PROSITE" id="PS50994"/>
    </source>
</evidence>
<keyword evidence="1" id="KW-0815">Transposition</keyword>
<dbReference type="OrthoDB" id="3243429at2759"/>
<reference evidence="10" key="1">
    <citation type="submission" date="2022-06" db="EMBL/GenBank/DDBJ databases">
        <title>Genome Sequence of Candolleomyces eurysporus.</title>
        <authorList>
            <person name="Buettner E."/>
        </authorList>
    </citation>
    <scope>NUCLEOTIDE SEQUENCE</scope>
    <source>
        <strain evidence="10">VTCC 930004</strain>
    </source>
</reference>
<dbReference type="InterPro" id="IPR025724">
    <property type="entry name" value="GAG-pre-integrase_dom"/>
</dbReference>
<sequence length="1113" mass="124112">MDCRAPFNAVVDSGCTRHVLNDLSWFHDFTPVRLHVGTANSKPLVVHGKGTVKFSVRLTDGSLMAVELEDCLYVPTCPVNLLSVGALTDVLKWRIVFSDKRTVCWRHEPGSCPTSFLVLPRSGRLSVIACDFLPAPPDITCPCAFLVDKDVAGVAASAGGHFTFMPLKLTASLWHCRLGHPSQECVWSILQGKVATGVTSTDMDLNFKCTACIQGHYPASPFDNNGHRYQLTGELIHIDICGPFPVRTMGCRYFIVLLNDATNFAWTCLLKMRDRAFAFFKFVEARFLNLVEKRVVRVRLDGAAELCKGVLEEHFRLQGISYQVTARYAHQQNGKAERYIRTIQDSAAVLMIASGLNQTFWGWAVKFGQYVRNRITTSTQPSAKDPPPRRSPCLARVTGGEAAMVVGDAEDEEYGLVSLFGDGSEVADARDIGKCWLALGVAEDIMRWVTVVDSGSGSQLSGTAMLAEDRRIGCEQGSSQRGTATVEEVEDEYDAAHRQRVEAVNGYVDDFQAYMCMVGHKRIFDDPGEVPSSVTFAGRFRDLDGEVFGGDDDPLLAMASYDLSKPPSSYAEAMRRPDREVWLATMWRELAKLMERGTFQPVERPEGRSLVGVKWVFDYKYNPDGSIIQGMEKARLVAQGFSQRDGEYDHTHSLVAAKESVNATYAITAYYDHELFVFDIKQAFTHSKVREEVYCRQIPGFPESDPKLVLKLCVALYGLKQAAFKWYCLFLKALLSIGLRRSEVDHAYFIGVWKESPDPATVPMPLDGSPLRLLVPIHVDDGLASTNSTALYLWFLRELKAKGIEVVDLGVASMFLGARIHRDRANRRLWVSQAPFITTLLEDWKMFPCNPAKVPLEMMPADMPDSKPGILTDHMPYQDFTKAYQSLVGSYQYAGSTYRLDIATVAMILGHHASKPEPKHMAAAKHVMCYLYATRNYVFMFDPAKHIDDTINSHIRAAAAFMDADWASDSTTRLSISGYAIYFMGSLIGWSSVRQRVIALSSTEAEYYAIVHAAKRVLWFRLFLMTSGFEVPSPFPMLIDNKSAISQALSPAISARSKHIHIKYLFIKNYFGDGTLTPTWVSSSVNVADIFTKLLSFPLFDRHRTASGIVPSP</sequence>
<comment type="catalytic activity">
    <reaction evidence="7">
        <text>DNA(n) + a 2'-deoxyribonucleoside 5'-triphosphate = DNA(n+1) + diphosphate</text>
        <dbReference type="Rhea" id="RHEA:22508"/>
        <dbReference type="Rhea" id="RHEA-COMP:17339"/>
        <dbReference type="Rhea" id="RHEA-COMP:17340"/>
        <dbReference type="ChEBI" id="CHEBI:33019"/>
        <dbReference type="ChEBI" id="CHEBI:61560"/>
        <dbReference type="ChEBI" id="CHEBI:173112"/>
        <dbReference type="EC" id="2.7.7.49"/>
    </reaction>
</comment>
<dbReference type="InterPro" id="IPR036397">
    <property type="entry name" value="RNaseH_sf"/>
</dbReference>
<proteinExistence type="predicted"/>
<dbReference type="AlphaFoldDB" id="A0A9W8IVT3"/>
<evidence type="ECO:0000256" key="1">
    <source>
        <dbReference type="ARBA" id="ARBA00022578"/>
    </source>
</evidence>
<dbReference type="GO" id="GO:0006508">
    <property type="term" value="P:proteolysis"/>
    <property type="evidence" value="ECO:0007669"/>
    <property type="project" value="UniProtKB-KW"/>
</dbReference>
<keyword evidence="6" id="KW-0694">RNA-binding</keyword>
<accession>A0A9W8IVT3</accession>
<evidence type="ECO:0000256" key="5">
    <source>
        <dbReference type="ARBA" id="ARBA00022801"/>
    </source>
</evidence>
<dbReference type="GO" id="GO:0015074">
    <property type="term" value="P:DNA integration"/>
    <property type="evidence" value="ECO:0007669"/>
    <property type="project" value="InterPro"/>
</dbReference>
<evidence type="ECO:0000256" key="6">
    <source>
        <dbReference type="ARBA" id="ARBA00022884"/>
    </source>
</evidence>
<keyword evidence="3" id="KW-0479">Metal-binding</keyword>
<dbReference type="InterPro" id="IPR039537">
    <property type="entry name" value="Retrotran_Ty1/copia-like"/>
</dbReference>
<dbReference type="Gene3D" id="3.30.420.10">
    <property type="entry name" value="Ribonuclease H-like superfamily/Ribonuclease H"/>
    <property type="match status" value="1"/>
</dbReference>
<dbReference type="GO" id="GO:0003964">
    <property type="term" value="F:RNA-directed DNA polymerase activity"/>
    <property type="evidence" value="ECO:0007669"/>
    <property type="project" value="UniProtKB-EC"/>
</dbReference>
<dbReference type="GO" id="GO:0032196">
    <property type="term" value="P:transposition"/>
    <property type="evidence" value="ECO:0007669"/>
    <property type="project" value="UniProtKB-KW"/>
</dbReference>
<evidence type="ECO:0000256" key="7">
    <source>
        <dbReference type="ARBA" id="ARBA00048173"/>
    </source>
</evidence>
<dbReference type="CDD" id="cd09272">
    <property type="entry name" value="RNase_HI_RT_Ty1"/>
    <property type="match status" value="1"/>
</dbReference>
<dbReference type="Pfam" id="PF07727">
    <property type="entry name" value="RVT_2"/>
    <property type="match status" value="1"/>
</dbReference>
<dbReference type="InterPro" id="IPR001584">
    <property type="entry name" value="Integrase_cat-core"/>
</dbReference>
<dbReference type="GO" id="GO:0005634">
    <property type="term" value="C:nucleus"/>
    <property type="evidence" value="ECO:0007669"/>
    <property type="project" value="UniProtKB-ARBA"/>
</dbReference>
<dbReference type="GO" id="GO:0003887">
    <property type="term" value="F:DNA-directed DNA polymerase activity"/>
    <property type="evidence" value="ECO:0007669"/>
    <property type="project" value="UniProtKB-EC"/>
</dbReference>
<gene>
    <name evidence="10" type="ORF">H1R20_g13229</name>
</gene>
<dbReference type="InterPro" id="IPR012337">
    <property type="entry name" value="RNaseH-like_sf"/>
</dbReference>
<name>A0A9W8IVT3_9AGAR</name>
<dbReference type="PANTHER" id="PTHR42648">
    <property type="entry name" value="TRANSPOSASE, PUTATIVE-RELATED"/>
    <property type="match status" value="1"/>
</dbReference>
<keyword evidence="11" id="KW-1185">Reference proteome</keyword>
<evidence type="ECO:0000256" key="8">
    <source>
        <dbReference type="ARBA" id="ARBA00049244"/>
    </source>
</evidence>
<feature type="non-terminal residue" evidence="10">
    <location>
        <position position="1"/>
    </location>
</feature>
<dbReference type="InterPro" id="IPR013103">
    <property type="entry name" value="RVT_2"/>
</dbReference>
<organism evidence="10 11">
    <name type="scientific">Candolleomyces eurysporus</name>
    <dbReference type="NCBI Taxonomy" id="2828524"/>
    <lineage>
        <taxon>Eukaryota</taxon>
        <taxon>Fungi</taxon>
        <taxon>Dikarya</taxon>
        <taxon>Basidiomycota</taxon>
        <taxon>Agaricomycotina</taxon>
        <taxon>Agaricomycetes</taxon>
        <taxon>Agaricomycetidae</taxon>
        <taxon>Agaricales</taxon>
        <taxon>Agaricineae</taxon>
        <taxon>Psathyrellaceae</taxon>
        <taxon>Candolleomyces</taxon>
    </lineage>
</organism>
<keyword evidence="5" id="KW-0378">Hydrolase</keyword>
<dbReference type="Pfam" id="PF13976">
    <property type="entry name" value="gag_pre-integrs"/>
    <property type="match status" value="1"/>
</dbReference>
<keyword evidence="4" id="KW-0064">Aspartyl protease</keyword>
<evidence type="ECO:0000313" key="10">
    <source>
        <dbReference type="EMBL" id="KAJ2923866.1"/>
    </source>
</evidence>
<dbReference type="SUPFAM" id="SSF53098">
    <property type="entry name" value="Ribonuclease H-like"/>
    <property type="match status" value="1"/>
</dbReference>
<dbReference type="GO" id="GO:0004190">
    <property type="term" value="F:aspartic-type endopeptidase activity"/>
    <property type="evidence" value="ECO:0007669"/>
    <property type="project" value="UniProtKB-KW"/>
</dbReference>
<evidence type="ECO:0000256" key="3">
    <source>
        <dbReference type="ARBA" id="ARBA00022723"/>
    </source>
</evidence>
<dbReference type="InterPro" id="IPR054722">
    <property type="entry name" value="PolX-like_BBD"/>
</dbReference>
<dbReference type="GO" id="GO:0003723">
    <property type="term" value="F:RNA binding"/>
    <property type="evidence" value="ECO:0007669"/>
    <property type="project" value="UniProtKB-KW"/>
</dbReference>
<comment type="catalytic activity">
    <reaction evidence="8">
        <text>DNA(n) + a 2'-deoxyribonucleoside 5'-triphosphate = DNA(n+1) + diphosphate</text>
        <dbReference type="Rhea" id="RHEA:22508"/>
        <dbReference type="Rhea" id="RHEA-COMP:17339"/>
        <dbReference type="Rhea" id="RHEA-COMP:17340"/>
        <dbReference type="ChEBI" id="CHEBI:33019"/>
        <dbReference type="ChEBI" id="CHEBI:61560"/>
        <dbReference type="ChEBI" id="CHEBI:173112"/>
        <dbReference type="EC" id="2.7.7.7"/>
    </reaction>
</comment>
<protein>
    <recommendedName>
        <fullName evidence="9">Integrase catalytic domain-containing protein</fullName>
    </recommendedName>
</protein>
<dbReference type="GO" id="GO:0046872">
    <property type="term" value="F:metal ion binding"/>
    <property type="evidence" value="ECO:0007669"/>
    <property type="project" value="UniProtKB-KW"/>
</dbReference>
<comment type="caution">
    <text evidence="10">The sequence shown here is derived from an EMBL/GenBank/DDBJ whole genome shotgun (WGS) entry which is preliminary data.</text>
</comment>
<dbReference type="PANTHER" id="PTHR42648:SF24">
    <property type="entry name" value="INTEGRASE CATALYTIC DOMAIN-CONTAINING PROTEIN"/>
    <property type="match status" value="1"/>
</dbReference>
<dbReference type="EMBL" id="JANBPK010001270">
    <property type="protein sequence ID" value="KAJ2923866.1"/>
    <property type="molecule type" value="Genomic_DNA"/>
</dbReference>
<dbReference type="Pfam" id="PF22936">
    <property type="entry name" value="Pol_BBD"/>
    <property type="match status" value="1"/>
</dbReference>
<evidence type="ECO:0000256" key="2">
    <source>
        <dbReference type="ARBA" id="ARBA00022670"/>
    </source>
</evidence>
<dbReference type="Proteomes" id="UP001140091">
    <property type="component" value="Unassembled WGS sequence"/>
</dbReference>
<dbReference type="SUPFAM" id="SSF56672">
    <property type="entry name" value="DNA/RNA polymerases"/>
    <property type="match status" value="1"/>
</dbReference>
<evidence type="ECO:0000313" key="11">
    <source>
        <dbReference type="Proteomes" id="UP001140091"/>
    </source>
</evidence>
<keyword evidence="2" id="KW-0645">Protease</keyword>
<dbReference type="InterPro" id="IPR043502">
    <property type="entry name" value="DNA/RNA_pol_sf"/>
</dbReference>